<gene>
    <name evidence="2" type="ORF">SAMN04488529_101720</name>
</gene>
<reference evidence="2 3" key="1">
    <citation type="submission" date="2016-10" db="EMBL/GenBank/DDBJ databases">
        <authorList>
            <person name="de Groot N.N."/>
        </authorList>
    </citation>
    <scope>NUCLEOTIDE SEQUENCE [LARGE SCALE GENOMIC DNA]</scope>
    <source>
        <strain evidence="2 3">DSM 12272</strain>
    </source>
</reference>
<dbReference type="EMBL" id="FNJM01000001">
    <property type="protein sequence ID" value="SDO88560.1"/>
    <property type="molecule type" value="Genomic_DNA"/>
</dbReference>
<dbReference type="AlphaFoldDB" id="A0A1H0N8A2"/>
<keyword evidence="1" id="KW-1133">Transmembrane helix</keyword>
<evidence type="ECO:0000313" key="3">
    <source>
        <dbReference type="Proteomes" id="UP000198597"/>
    </source>
</evidence>
<keyword evidence="1" id="KW-0812">Transmembrane</keyword>
<name>A0A1H0N8A2_9CLOT</name>
<evidence type="ECO:0000256" key="1">
    <source>
        <dbReference type="SAM" id="Phobius"/>
    </source>
</evidence>
<accession>A0A1H0N8A2</accession>
<proteinExistence type="predicted"/>
<evidence type="ECO:0000313" key="2">
    <source>
        <dbReference type="EMBL" id="SDO88560.1"/>
    </source>
</evidence>
<dbReference type="Proteomes" id="UP000198597">
    <property type="component" value="Unassembled WGS sequence"/>
</dbReference>
<keyword evidence="1" id="KW-0472">Membrane</keyword>
<dbReference type="STRING" id="94869.SAMN04488529_101720"/>
<protein>
    <submittedName>
        <fullName evidence="2">Uncharacterized protein</fullName>
    </submittedName>
</protein>
<feature type="transmembrane region" description="Helical" evidence="1">
    <location>
        <begin position="16"/>
        <end position="37"/>
    </location>
</feature>
<sequence length="39" mass="4476">MQKKKKKKKGIEIKDLIVFTTVLVNLVIAIINLILILNK</sequence>
<keyword evidence="3" id="KW-1185">Reference proteome</keyword>
<organism evidence="2 3">
    <name type="scientific">Clostridium gasigenes</name>
    <dbReference type="NCBI Taxonomy" id="94869"/>
    <lineage>
        <taxon>Bacteria</taxon>
        <taxon>Bacillati</taxon>
        <taxon>Bacillota</taxon>
        <taxon>Clostridia</taxon>
        <taxon>Eubacteriales</taxon>
        <taxon>Clostridiaceae</taxon>
        <taxon>Clostridium</taxon>
    </lineage>
</organism>